<name>A0A7S2UIL3_9STRA</name>
<dbReference type="AlphaFoldDB" id="A0A7S2UIL3"/>
<feature type="domain" description="ApaG" evidence="1">
    <location>
        <begin position="379"/>
        <end position="540"/>
    </location>
</feature>
<reference evidence="2" key="1">
    <citation type="submission" date="2021-01" db="EMBL/GenBank/DDBJ databases">
        <authorList>
            <person name="Corre E."/>
            <person name="Pelletier E."/>
            <person name="Niang G."/>
            <person name="Scheremetjew M."/>
            <person name="Finn R."/>
            <person name="Kale V."/>
            <person name="Holt S."/>
            <person name="Cochrane G."/>
            <person name="Meng A."/>
            <person name="Brown T."/>
            <person name="Cohen L."/>
        </authorList>
    </citation>
    <scope>NUCLEOTIDE SEQUENCE</scope>
    <source>
        <strain evidence="2">CCMP2084</strain>
    </source>
</reference>
<dbReference type="EMBL" id="HBHQ01016824">
    <property type="protein sequence ID" value="CAD9819407.1"/>
    <property type="molecule type" value="Transcribed_RNA"/>
</dbReference>
<protein>
    <recommendedName>
        <fullName evidence="1">ApaG domain-containing protein</fullName>
    </recommendedName>
</protein>
<gene>
    <name evidence="2" type="ORF">ASEP1449_LOCUS11240</name>
</gene>
<sequence length="541" mass="60192">MSASFASLPSSLVTEHILTRVEASDVLSFRVASRDCFSLVHHNHHDPITTQTVPGERSHPSTNDWRSDSELLWHNFLVRDFFFPTTDEEKMYLRTFRHPEHDNDIDEEEEQEEEGSRSFLTVQDEFVASTAFESWKHWKKLGLRYRNGVPIRQILPSTLMVAPYFLRAAAVWRSLEQWGSEQGSVGERILASLQPGQGLQGRDVGRMIHCFLDPSHINHVKIQAALAIYAFHAGQKALGEDRFIGLMGGYSAYDYSACTTLTGLPRYAGGHQSHSLLVAQSRDSDGIMTKSILMNVHTGQLYVTPGLRSMSSGSSPFPVTPLSVQGSQEDSFLVWLEEYASRLQHGIYGIGPIVPSAPAGTTDGIVLFPTIQDEVRTSRAVTRGVQVIASSQVCTELQDDASGMVLYSFRIRLLIPGDEGYLTPAERGFETCQLIARHWKITTQKKNEVSTEHVRGEGVVGLYPLLSEGGFRNDEGHRASSLVRGTMHSGTFVYQSLTNGRQGTMEGELRFIPGSIAEPTGPPFDVIVNPFPFNNHEAYIY</sequence>
<proteinExistence type="predicted"/>
<dbReference type="SUPFAM" id="SSF110069">
    <property type="entry name" value="ApaG-like"/>
    <property type="match status" value="1"/>
</dbReference>
<dbReference type="Gene3D" id="2.60.40.1470">
    <property type="entry name" value="ApaG domain"/>
    <property type="match status" value="1"/>
</dbReference>
<dbReference type="InterPro" id="IPR007474">
    <property type="entry name" value="ApaG_domain"/>
</dbReference>
<evidence type="ECO:0000313" key="2">
    <source>
        <dbReference type="EMBL" id="CAD9819407.1"/>
    </source>
</evidence>
<dbReference type="InterPro" id="IPR036767">
    <property type="entry name" value="ApaG_sf"/>
</dbReference>
<dbReference type="Pfam" id="PF04379">
    <property type="entry name" value="DUF525"/>
    <property type="match status" value="1"/>
</dbReference>
<organism evidence="2">
    <name type="scientific">Attheya septentrionalis</name>
    <dbReference type="NCBI Taxonomy" id="420275"/>
    <lineage>
        <taxon>Eukaryota</taxon>
        <taxon>Sar</taxon>
        <taxon>Stramenopiles</taxon>
        <taxon>Ochrophyta</taxon>
        <taxon>Bacillariophyta</taxon>
        <taxon>Coscinodiscophyceae</taxon>
        <taxon>Chaetocerotophycidae</taxon>
        <taxon>Chaetocerotales</taxon>
        <taxon>Attheyaceae</taxon>
        <taxon>Attheya</taxon>
    </lineage>
</organism>
<dbReference type="PANTHER" id="PTHR47463">
    <property type="entry name" value="F-BOX PROTEIN SKIP16"/>
    <property type="match status" value="1"/>
</dbReference>
<accession>A0A7S2UIL3</accession>
<dbReference type="PROSITE" id="PS51087">
    <property type="entry name" value="APAG"/>
    <property type="match status" value="1"/>
</dbReference>
<dbReference type="PANTHER" id="PTHR47463:SF2">
    <property type="entry name" value="F-BOX PROTEIN SKIP16"/>
    <property type="match status" value="1"/>
</dbReference>
<evidence type="ECO:0000259" key="1">
    <source>
        <dbReference type="PROSITE" id="PS51087"/>
    </source>
</evidence>